<gene>
    <name evidence="7" type="ORF">H641_04007</name>
    <name evidence="8" type="ORF">L860_06695</name>
</gene>
<dbReference type="PATRIC" id="fig|1160719.4.peg.775"/>
<evidence type="ECO:0000313" key="7">
    <source>
        <dbReference type="EMBL" id="ERF57087.1"/>
    </source>
</evidence>
<dbReference type="RefSeq" id="WP_021103816.1">
    <property type="nucleotide sequence ID" value="NZ_AOSS01000129.1"/>
</dbReference>
<evidence type="ECO:0000256" key="4">
    <source>
        <dbReference type="PROSITE-ProRule" id="PRU00182"/>
    </source>
</evidence>
<dbReference type="GO" id="GO:0003727">
    <property type="term" value="F:single-stranded RNA binding"/>
    <property type="evidence" value="ECO:0007669"/>
    <property type="project" value="InterPro"/>
</dbReference>
<comment type="caution">
    <text evidence="7">The sequence shown here is derived from an EMBL/GenBank/DDBJ whole genome shotgun (WGS) entry which is preliminary data.</text>
</comment>
<organism evidence="7 9">
    <name type="scientific">Cutibacterium granulosum DSM 20700</name>
    <dbReference type="NCBI Taxonomy" id="1160719"/>
    <lineage>
        <taxon>Bacteria</taxon>
        <taxon>Bacillati</taxon>
        <taxon>Actinomycetota</taxon>
        <taxon>Actinomycetes</taxon>
        <taxon>Propionibacteriales</taxon>
        <taxon>Propionibacteriaceae</taxon>
        <taxon>Cutibacterium</taxon>
    </lineage>
</organism>
<proteinExistence type="inferred from homology"/>
<dbReference type="SMART" id="SM00363">
    <property type="entry name" value="S4"/>
    <property type="match status" value="1"/>
</dbReference>
<dbReference type="Proteomes" id="UP000016307">
    <property type="component" value="Unassembled WGS sequence"/>
</dbReference>
<dbReference type="InterPro" id="IPR002942">
    <property type="entry name" value="S4_RNA-bd"/>
</dbReference>
<dbReference type="GO" id="GO:0043023">
    <property type="term" value="F:ribosomal large subunit binding"/>
    <property type="evidence" value="ECO:0007669"/>
    <property type="project" value="InterPro"/>
</dbReference>
<reference evidence="8 10" key="2">
    <citation type="submission" date="2014-05" db="EMBL/GenBank/DDBJ databases">
        <authorList>
            <person name="Jahns A.C."/>
            <person name="Eilers H."/>
            <person name="Alexeyev O.A."/>
        </authorList>
    </citation>
    <scope>NUCLEOTIDE SEQUENCE [LARGE SCALE GENOMIC DNA]</scope>
    <source>
        <strain evidence="8 10">DSM 20700</strain>
    </source>
</reference>
<dbReference type="GO" id="GO:0034605">
    <property type="term" value="P:cellular response to heat"/>
    <property type="evidence" value="ECO:0007669"/>
    <property type="project" value="InterPro"/>
</dbReference>
<evidence type="ECO:0000256" key="3">
    <source>
        <dbReference type="ARBA" id="ARBA00023125"/>
    </source>
</evidence>
<dbReference type="InterPro" id="IPR025708">
    <property type="entry name" value="HSP15"/>
</dbReference>
<keyword evidence="2 4" id="KW-0694">RNA-binding</keyword>
<dbReference type="OrthoDB" id="9797176at2"/>
<evidence type="ECO:0000313" key="8">
    <source>
        <dbReference type="EMBL" id="OCT43011.1"/>
    </source>
</evidence>
<evidence type="ECO:0000313" key="10">
    <source>
        <dbReference type="Proteomes" id="UP000094467"/>
    </source>
</evidence>
<evidence type="ECO:0000259" key="6">
    <source>
        <dbReference type="SMART" id="SM00363"/>
    </source>
</evidence>
<dbReference type="AlphaFoldDB" id="U1EZH2"/>
<comment type="similarity">
    <text evidence="1">Belongs to the HSP15 family.</text>
</comment>
<dbReference type="Pfam" id="PF01479">
    <property type="entry name" value="S4"/>
    <property type="match status" value="1"/>
</dbReference>
<evidence type="ECO:0000256" key="2">
    <source>
        <dbReference type="ARBA" id="ARBA00022884"/>
    </source>
</evidence>
<name>U1EZH2_9ACTN</name>
<accession>U1EZH2</accession>
<keyword evidence="3" id="KW-0238">DNA-binding</keyword>
<reference evidence="7 9" key="1">
    <citation type="journal article" date="2013" name="BMC Genomics">
        <title>Comparative genomics reveals distinct host-interacting traits of three major human-associated propionibacteria.</title>
        <authorList>
            <person name="Mak T.N."/>
            <person name="Schmid M."/>
            <person name="Brzuszkiewicz E."/>
            <person name="Zeng G."/>
            <person name="Meyer R."/>
            <person name="Sfanos K.S."/>
            <person name="Brinkmann V."/>
            <person name="Meyer T.F."/>
            <person name="Bruggemann H."/>
        </authorList>
    </citation>
    <scope>NUCLEOTIDE SEQUENCE [LARGE SCALE GENOMIC DNA]</scope>
    <source>
        <strain evidence="7 9">DSM 20700</strain>
    </source>
</reference>
<keyword evidence="9" id="KW-1185">Reference proteome</keyword>
<dbReference type="PIRSF" id="PIRSF016821">
    <property type="entry name" value="HSP15"/>
    <property type="match status" value="1"/>
</dbReference>
<evidence type="ECO:0000256" key="1">
    <source>
        <dbReference type="ARBA" id="ARBA00008396"/>
    </source>
</evidence>
<protein>
    <submittedName>
        <fullName evidence="8">RNA-binding protein S4</fullName>
    </submittedName>
    <submittedName>
        <fullName evidence="7">S4 domain-containing protein</fullName>
    </submittedName>
</protein>
<dbReference type="CDD" id="cd00165">
    <property type="entry name" value="S4"/>
    <property type="match status" value="1"/>
</dbReference>
<sequence length="127" mass="14079">MTRIDAWLWSVRAFKTRSMATAAIKGGHVRLNDAPVKDAPVKPAHEVHPGDVVTIRTPGWDRVLKVVQPISKRVGAKDAALAMEDLSLPRPAYLNAPVARRDRGAGRPTKRDRRKIDDLMGRSNRQG</sequence>
<dbReference type="InterPro" id="IPR036986">
    <property type="entry name" value="S4_RNA-bd_sf"/>
</dbReference>
<feature type="domain" description="RNA-binding S4" evidence="6">
    <location>
        <begin position="2"/>
        <end position="69"/>
    </location>
</feature>
<dbReference type="EMBL" id="JNBU01000005">
    <property type="protein sequence ID" value="OCT43011.1"/>
    <property type="molecule type" value="Genomic_DNA"/>
</dbReference>
<dbReference type="Gene3D" id="3.10.290.10">
    <property type="entry name" value="RNA-binding S4 domain"/>
    <property type="match status" value="1"/>
</dbReference>
<dbReference type="PROSITE" id="PS50889">
    <property type="entry name" value="S4"/>
    <property type="match status" value="1"/>
</dbReference>
<dbReference type="SUPFAM" id="SSF55174">
    <property type="entry name" value="Alpha-L RNA-binding motif"/>
    <property type="match status" value="1"/>
</dbReference>
<feature type="region of interest" description="Disordered" evidence="5">
    <location>
        <begin position="95"/>
        <end position="127"/>
    </location>
</feature>
<evidence type="ECO:0000256" key="5">
    <source>
        <dbReference type="SAM" id="MobiDB-lite"/>
    </source>
</evidence>
<evidence type="ECO:0000313" key="9">
    <source>
        <dbReference type="Proteomes" id="UP000016307"/>
    </source>
</evidence>
<dbReference type="GO" id="GO:0003677">
    <property type="term" value="F:DNA binding"/>
    <property type="evidence" value="ECO:0007669"/>
    <property type="project" value="UniProtKB-KW"/>
</dbReference>
<dbReference type="EMBL" id="AOSS01000129">
    <property type="protein sequence ID" value="ERF57087.1"/>
    <property type="molecule type" value="Genomic_DNA"/>
</dbReference>